<dbReference type="InterPro" id="IPR006600">
    <property type="entry name" value="HTH_CenpB_DNA-bd_dom"/>
</dbReference>
<proteinExistence type="predicted"/>
<dbReference type="InterPro" id="IPR009057">
    <property type="entry name" value="Homeodomain-like_sf"/>
</dbReference>
<evidence type="ECO:0000256" key="1">
    <source>
        <dbReference type="ARBA" id="ARBA00023125"/>
    </source>
</evidence>
<dbReference type="PROSITE" id="PS51253">
    <property type="entry name" value="HTH_CENPB"/>
    <property type="match status" value="1"/>
</dbReference>
<sequence>MSTHGEIITRDVICAKAHRLAQLLGTPDDAITISHGWLHKFQQLRMLRALNTYVESGSVDMEAMNKGLPDAVAFNV</sequence>
<dbReference type="SUPFAM" id="SSF46689">
    <property type="entry name" value="Homeodomain-like"/>
    <property type="match status" value="1"/>
</dbReference>
<name>A0AAV1TD16_9STRA</name>
<organism evidence="3 4">
    <name type="scientific">Peronospora matthiolae</name>
    <dbReference type="NCBI Taxonomy" id="2874970"/>
    <lineage>
        <taxon>Eukaryota</taxon>
        <taxon>Sar</taxon>
        <taxon>Stramenopiles</taxon>
        <taxon>Oomycota</taxon>
        <taxon>Peronosporomycetes</taxon>
        <taxon>Peronosporales</taxon>
        <taxon>Peronosporaceae</taxon>
        <taxon>Peronospora</taxon>
    </lineage>
</organism>
<dbReference type="GO" id="GO:0003677">
    <property type="term" value="F:DNA binding"/>
    <property type="evidence" value="ECO:0007669"/>
    <property type="project" value="UniProtKB-KW"/>
</dbReference>
<gene>
    <name evidence="3" type="ORF">PM001_LOCUS5526</name>
</gene>
<comment type="caution">
    <text evidence="3">The sequence shown here is derived from an EMBL/GenBank/DDBJ whole genome shotgun (WGS) entry which is preliminary data.</text>
</comment>
<dbReference type="Gene3D" id="1.10.10.60">
    <property type="entry name" value="Homeodomain-like"/>
    <property type="match status" value="1"/>
</dbReference>
<evidence type="ECO:0000313" key="4">
    <source>
        <dbReference type="Proteomes" id="UP001162060"/>
    </source>
</evidence>
<protein>
    <recommendedName>
        <fullName evidence="2">HTH CENPB-type domain-containing protein</fullName>
    </recommendedName>
</protein>
<evidence type="ECO:0000313" key="3">
    <source>
        <dbReference type="EMBL" id="CAK7917076.1"/>
    </source>
</evidence>
<dbReference type="Proteomes" id="UP001162060">
    <property type="component" value="Unassembled WGS sequence"/>
</dbReference>
<dbReference type="AlphaFoldDB" id="A0AAV1TD16"/>
<keyword evidence="1" id="KW-0238">DNA-binding</keyword>
<evidence type="ECO:0000259" key="2">
    <source>
        <dbReference type="PROSITE" id="PS51253"/>
    </source>
</evidence>
<dbReference type="EMBL" id="CAKLBY020000045">
    <property type="protein sequence ID" value="CAK7917076.1"/>
    <property type="molecule type" value="Genomic_DNA"/>
</dbReference>
<dbReference type="Pfam" id="PF03221">
    <property type="entry name" value="HTH_Tnp_Tc5"/>
    <property type="match status" value="1"/>
</dbReference>
<reference evidence="3" key="1">
    <citation type="submission" date="2024-01" db="EMBL/GenBank/DDBJ databases">
        <authorList>
            <person name="Webb A."/>
        </authorList>
    </citation>
    <scope>NUCLEOTIDE SEQUENCE</scope>
    <source>
        <strain evidence="3">Pm1</strain>
    </source>
</reference>
<feature type="domain" description="HTH CENPB-type" evidence="2">
    <location>
        <begin position="1"/>
        <end position="51"/>
    </location>
</feature>
<accession>A0AAV1TD16</accession>